<dbReference type="OrthoDB" id="22713at10239"/>
<keyword evidence="2" id="KW-1185">Reference proteome</keyword>
<evidence type="ECO:0000313" key="1">
    <source>
        <dbReference type="EMBL" id="AIX24401.1"/>
    </source>
</evidence>
<evidence type="ECO:0000313" key="2">
    <source>
        <dbReference type="Proteomes" id="UP000033010"/>
    </source>
</evidence>
<gene>
    <name evidence="1" type="ORF">Syn7803US105_57</name>
</gene>
<protein>
    <submittedName>
        <fullName evidence="1">Uncharacterized protein</fullName>
    </submittedName>
</protein>
<proteinExistence type="predicted"/>
<dbReference type="EMBL" id="KJ019071">
    <property type="protein sequence ID" value="AIX24401.1"/>
    <property type="molecule type" value="Genomic_DNA"/>
</dbReference>
<dbReference type="KEGG" id="vg:24171687"/>
<dbReference type="GeneID" id="24171687"/>
<organism evidence="1 2">
    <name type="scientific">Synechococcus phage ACG-2014g</name>
    <dbReference type="NCBI Taxonomy" id="1493512"/>
    <lineage>
        <taxon>Viruses</taxon>
        <taxon>Duplodnaviria</taxon>
        <taxon>Heunggongvirae</taxon>
        <taxon>Uroviricota</taxon>
        <taxon>Caudoviricetes</taxon>
        <taxon>Pantevenvirales</taxon>
        <taxon>Kyanoviridae</taxon>
        <taxon>Macariavirus</taxon>
        <taxon>Macariavirus tuscon14g</taxon>
    </lineage>
</organism>
<reference evidence="1 2" key="1">
    <citation type="submission" date="2013-12" db="EMBL/GenBank/DDBJ databases">
        <title>Ecological redundancy of diverse viral populations within a natural community.</title>
        <authorList>
            <person name="Gregory A.C."/>
            <person name="LaButti K."/>
            <person name="Copeland A."/>
            <person name="Woyke T."/>
            <person name="Sullivan M.B."/>
        </authorList>
    </citation>
    <scope>NUCLEOTIDE SEQUENCE [LARGE SCALE GENOMIC DNA]</scope>
    <source>
        <strain evidence="1">Syn7803US105</strain>
    </source>
</reference>
<sequence>MSWGLIPWSQLKHKQMTYLQLLEQLQCCSKETLQQTVTLYSIKDDEFVPAYMTDYTDSEEQVLDSNHLVITY</sequence>
<dbReference type="RefSeq" id="YP_009133617.1">
    <property type="nucleotide sequence ID" value="NC_026924.1"/>
</dbReference>
<name>A0A0E3FC17_9CAUD</name>
<dbReference type="Proteomes" id="UP000033010">
    <property type="component" value="Segment"/>
</dbReference>
<accession>A0A0E3FC17</accession>